<protein>
    <submittedName>
        <fullName evidence="2">Ubiquinone/menaquinone biosynthesis C-methylase UbiE</fullName>
    </submittedName>
</protein>
<accession>A0ABS4GE89</accession>
<comment type="caution">
    <text evidence="2">The sequence shown here is derived from an EMBL/GenBank/DDBJ whole genome shotgun (WGS) entry which is preliminary data.</text>
</comment>
<name>A0ABS4GE89_9FIRM</name>
<proteinExistence type="predicted"/>
<dbReference type="SUPFAM" id="SSF53335">
    <property type="entry name" value="S-adenosyl-L-methionine-dependent methyltransferases"/>
    <property type="match status" value="1"/>
</dbReference>
<dbReference type="PANTHER" id="PTHR43861">
    <property type="entry name" value="TRANS-ACONITATE 2-METHYLTRANSFERASE-RELATED"/>
    <property type="match status" value="1"/>
</dbReference>
<dbReference type="CDD" id="cd02440">
    <property type="entry name" value="AdoMet_MTases"/>
    <property type="match status" value="1"/>
</dbReference>
<sequence>MKKSDIWNFWAGKYDKLWVQKYSLTPTRNYIIKVVSEIYEKYNSNYNEKIKILDLGSGPGELIGEISDKFKNVEITGVDFSEKMLEISKKRNPKAKHIKMDVAELQNLKDKYNIIICTHSFPYYKEPEKVMKELFRLLEDDGIIYIGFASGDNLYDKFALGFVKITTGSANYPSDQNFRRLSQPYFKVEKLKIIKEKYFMPRIAIYSLKKVRV</sequence>
<gene>
    <name evidence="2" type="ORF">J2Z76_001882</name>
</gene>
<dbReference type="Pfam" id="PF13847">
    <property type="entry name" value="Methyltransf_31"/>
    <property type="match status" value="1"/>
</dbReference>
<evidence type="ECO:0000313" key="3">
    <source>
        <dbReference type="Proteomes" id="UP001519342"/>
    </source>
</evidence>
<dbReference type="RefSeq" id="WP_209511756.1">
    <property type="nucleotide sequence ID" value="NZ_JAGGKS010000005.1"/>
</dbReference>
<evidence type="ECO:0000259" key="1">
    <source>
        <dbReference type="Pfam" id="PF13847"/>
    </source>
</evidence>
<dbReference type="InterPro" id="IPR025714">
    <property type="entry name" value="Methyltranfer_dom"/>
</dbReference>
<dbReference type="PANTHER" id="PTHR43861:SF1">
    <property type="entry name" value="TRANS-ACONITATE 2-METHYLTRANSFERASE"/>
    <property type="match status" value="1"/>
</dbReference>
<dbReference type="Gene3D" id="3.40.50.150">
    <property type="entry name" value="Vaccinia Virus protein VP39"/>
    <property type="match status" value="1"/>
</dbReference>
<dbReference type="EMBL" id="JAGGKS010000005">
    <property type="protein sequence ID" value="MBP1926018.1"/>
    <property type="molecule type" value="Genomic_DNA"/>
</dbReference>
<reference evidence="2 3" key="1">
    <citation type="submission" date="2021-03" db="EMBL/GenBank/DDBJ databases">
        <title>Genomic Encyclopedia of Type Strains, Phase IV (KMG-IV): sequencing the most valuable type-strain genomes for metagenomic binning, comparative biology and taxonomic classification.</title>
        <authorList>
            <person name="Goeker M."/>
        </authorList>
    </citation>
    <scope>NUCLEOTIDE SEQUENCE [LARGE SCALE GENOMIC DNA]</scope>
    <source>
        <strain evidence="2 3">DSM 24004</strain>
    </source>
</reference>
<feature type="domain" description="Methyltransferase" evidence="1">
    <location>
        <begin position="48"/>
        <end position="147"/>
    </location>
</feature>
<evidence type="ECO:0000313" key="2">
    <source>
        <dbReference type="EMBL" id="MBP1926018.1"/>
    </source>
</evidence>
<dbReference type="Proteomes" id="UP001519342">
    <property type="component" value="Unassembled WGS sequence"/>
</dbReference>
<dbReference type="InterPro" id="IPR029063">
    <property type="entry name" value="SAM-dependent_MTases_sf"/>
</dbReference>
<organism evidence="2 3">
    <name type="scientific">Sedimentibacter acidaminivorans</name>
    <dbReference type="NCBI Taxonomy" id="913099"/>
    <lineage>
        <taxon>Bacteria</taxon>
        <taxon>Bacillati</taxon>
        <taxon>Bacillota</taxon>
        <taxon>Tissierellia</taxon>
        <taxon>Sedimentibacter</taxon>
    </lineage>
</organism>
<keyword evidence="3" id="KW-1185">Reference proteome</keyword>
<keyword evidence="2" id="KW-0830">Ubiquinone</keyword>